<comment type="caution">
    <text evidence="1">The sequence shown here is derived from an EMBL/GenBank/DDBJ whole genome shotgun (WGS) entry which is preliminary data.</text>
</comment>
<protein>
    <recommendedName>
        <fullName evidence="3">GIY-YIG domain-containing protein</fullName>
    </recommendedName>
</protein>
<reference evidence="1 2" key="1">
    <citation type="submission" date="2019-03" db="EMBL/GenBank/DDBJ databases">
        <title>Genomic Encyclopedia of Archaeal and Bacterial Type Strains, Phase II (KMG-II): from individual species to whole genera.</title>
        <authorList>
            <person name="Goeker M."/>
        </authorList>
    </citation>
    <scope>NUCLEOTIDE SEQUENCE [LARGE SCALE GENOMIC DNA]</scope>
    <source>
        <strain evidence="1 2">DSM 25687</strain>
    </source>
</reference>
<evidence type="ECO:0000313" key="2">
    <source>
        <dbReference type="Proteomes" id="UP000295260"/>
    </source>
</evidence>
<keyword evidence="2" id="KW-1185">Reference proteome</keyword>
<evidence type="ECO:0000313" key="1">
    <source>
        <dbReference type="EMBL" id="TDP57627.1"/>
    </source>
</evidence>
<gene>
    <name evidence="1" type="ORF">BC748_2842</name>
</gene>
<sequence>MNYNQEPFPEDIKLLIQKCETIILKIQERFSSPECLIVKDLYHSDKGHKQKDFIQKLQVVCNNKLNNKRKKEDEVKGLYVFGELKDNGNVEPIYVGISRTVFRRLYQHTWGKKHNETSFSYLKAKHFSQHTGKRIDLDKELLKAQQQKIKNYRLIVIPEINDYDLYFMEVYIAGRLKTKWNSFKTH</sequence>
<dbReference type="Proteomes" id="UP000295260">
    <property type="component" value="Unassembled WGS sequence"/>
</dbReference>
<name>A0A4R6Q6D1_9FLAO</name>
<dbReference type="OrthoDB" id="6926156at2"/>
<dbReference type="RefSeq" id="WP_133534028.1">
    <property type="nucleotide sequence ID" value="NZ_SNXR01000018.1"/>
</dbReference>
<evidence type="ECO:0008006" key="3">
    <source>
        <dbReference type="Google" id="ProtNLM"/>
    </source>
</evidence>
<dbReference type="AlphaFoldDB" id="A0A4R6Q6D1"/>
<dbReference type="EMBL" id="SNXR01000018">
    <property type="protein sequence ID" value="TDP57627.1"/>
    <property type="molecule type" value="Genomic_DNA"/>
</dbReference>
<organism evidence="1 2">
    <name type="scientific">Flavobacterium dankookense</name>
    <dbReference type="NCBI Taxonomy" id="706186"/>
    <lineage>
        <taxon>Bacteria</taxon>
        <taxon>Pseudomonadati</taxon>
        <taxon>Bacteroidota</taxon>
        <taxon>Flavobacteriia</taxon>
        <taxon>Flavobacteriales</taxon>
        <taxon>Flavobacteriaceae</taxon>
        <taxon>Flavobacterium</taxon>
    </lineage>
</organism>
<proteinExistence type="predicted"/>
<accession>A0A4R6Q6D1</accession>